<keyword evidence="1" id="KW-1133">Transmembrane helix</keyword>
<keyword evidence="3" id="KW-1185">Reference proteome</keyword>
<keyword evidence="1" id="KW-0812">Transmembrane</keyword>
<evidence type="ECO:0000256" key="1">
    <source>
        <dbReference type="SAM" id="Phobius"/>
    </source>
</evidence>
<comment type="caution">
    <text evidence="2">The sequence shown here is derived from an EMBL/GenBank/DDBJ whole genome shotgun (WGS) entry which is preliminary data.</text>
</comment>
<name>A0AAD8CA63_BIOPF</name>
<reference evidence="2" key="2">
    <citation type="submission" date="2023-04" db="EMBL/GenBank/DDBJ databases">
        <authorList>
            <person name="Bu L."/>
            <person name="Lu L."/>
            <person name="Laidemitt M.R."/>
            <person name="Zhang S.M."/>
            <person name="Mutuku M."/>
            <person name="Mkoji G."/>
            <person name="Steinauer M."/>
            <person name="Loker E.S."/>
        </authorList>
    </citation>
    <scope>NUCLEOTIDE SEQUENCE</scope>
    <source>
        <strain evidence="2">KasaAsao</strain>
        <tissue evidence="2">Whole Snail</tissue>
    </source>
</reference>
<accession>A0AAD8CA63</accession>
<gene>
    <name evidence="2" type="ORF">Bpfe_001418</name>
</gene>
<sequence length="79" mass="9598">SDRYVTILFLIYMTWSPLMFVTWSRLTLRLCRLREKNVLSLVFKKYNALLEDRCFNYRLTRWMTLTMSNSSSECVASKW</sequence>
<reference evidence="2" key="1">
    <citation type="journal article" date="2023" name="PLoS Negl. Trop. Dis.">
        <title>A genome sequence for Biomphalaria pfeifferi, the major vector snail for the human-infecting parasite Schistosoma mansoni.</title>
        <authorList>
            <person name="Bu L."/>
            <person name="Lu L."/>
            <person name="Laidemitt M.R."/>
            <person name="Zhang S.M."/>
            <person name="Mutuku M."/>
            <person name="Mkoji G."/>
            <person name="Steinauer M."/>
            <person name="Loker E.S."/>
        </authorList>
    </citation>
    <scope>NUCLEOTIDE SEQUENCE</scope>
    <source>
        <strain evidence="2">KasaAsao</strain>
    </source>
</reference>
<proteinExistence type="predicted"/>
<feature type="transmembrane region" description="Helical" evidence="1">
    <location>
        <begin position="6"/>
        <end position="26"/>
    </location>
</feature>
<dbReference type="EMBL" id="JASAOG010000003">
    <property type="protein sequence ID" value="KAK0069236.1"/>
    <property type="molecule type" value="Genomic_DNA"/>
</dbReference>
<organism evidence="2 3">
    <name type="scientific">Biomphalaria pfeifferi</name>
    <name type="common">Bloodfluke planorb</name>
    <name type="synonym">Freshwater snail</name>
    <dbReference type="NCBI Taxonomy" id="112525"/>
    <lineage>
        <taxon>Eukaryota</taxon>
        <taxon>Metazoa</taxon>
        <taxon>Spiralia</taxon>
        <taxon>Lophotrochozoa</taxon>
        <taxon>Mollusca</taxon>
        <taxon>Gastropoda</taxon>
        <taxon>Heterobranchia</taxon>
        <taxon>Euthyneura</taxon>
        <taxon>Panpulmonata</taxon>
        <taxon>Hygrophila</taxon>
        <taxon>Lymnaeoidea</taxon>
        <taxon>Planorbidae</taxon>
        <taxon>Biomphalaria</taxon>
    </lineage>
</organism>
<feature type="non-terminal residue" evidence="2">
    <location>
        <position position="1"/>
    </location>
</feature>
<dbReference type="Proteomes" id="UP001233172">
    <property type="component" value="Unassembled WGS sequence"/>
</dbReference>
<dbReference type="AlphaFoldDB" id="A0AAD8CA63"/>
<protein>
    <submittedName>
        <fullName evidence="2">Uncharacterized protein</fullName>
    </submittedName>
</protein>
<feature type="non-terminal residue" evidence="2">
    <location>
        <position position="79"/>
    </location>
</feature>
<evidence type="ECO:0000313" key="3">
    <source>
        <dbReference type="Proteomes" id="UP001233172"/>
    </source>
</evidence>
<evidence type="ECO:0000313" key="2">
    <source>
        <dbReference type="EMBL" id="KAK0069236.1"/>
    </source>
</evidence>
<keyword evidence="1" id="KW-0472">Membrane</keyword>